<dbReference type="Proteomes" id="UP000504635">
    <property type="component" value="Unplaced"/>
</dbReference>
<proteinExistence type="predicted"/>
<evidence type="ECO:0000256" key="1">
    <source>
        <dbReference type="ARBA" id="ARBA00022729"/>
    </source>
</evidence>
<dbReference type="OrthoDB" id="7716214at2759"/>
<dbReference type="InParanoid" id="A0A6J2XIQ7"/>
<organism evidence="2 3">
    <name type="scientific">Sitophilus oryzae</name>
    <name type="common">Rice weevil</name>
    <name type="synonym">Curculio oryzae</name>
    <dbReference type="NCBI Taxonomy" id="7048"/>
    <lineage>
        <taxon>Eukaryota</taxon>
        <taxon>Metazoa</taxon>
        <taxon>Ecdysozoa</taxon>
        <taxon>Arthropoda</taxon>
        <taxon>Hexapoda</taxon>
        <taxon>Insecta</taxon>
        <taxon>Pterygota</taxon>
        <taxon>Neoptera</taxon>
        <taxon>Endopterygota</taxon>
        <taxon>Coleoptera</taxon>
        <taxon>Polyphaga</taxon>
        <taxon>Cucujiformia</taxon>
        <taxon>Curculionidae</taxon>
        <taxon>Dryophthorinae</taxon>
        <taxon>Sitophilus</taxon>
    </lineage>
</organism>
<keyword evidence="2" id="KW-1185">Reference proteome</keyword>
<dbReference type="GeneID" id="115878431"/>
<evidence type="ECO:0000313" key="2">
    <source>
        <dbReference type="Proteomes" id="UP000504635"/>
    </source>
</evidence>
<protein>
    <submittedName>
        <fullName evidence="3">Uncharacterized protein LOC115878431</fullName>
    </submittedName>
</protein>
<accession>A0A6J2XIQ7</accession>
<reference evidence="3" key="1">
    <citation type="submission" date="2025-08" db="UniProtKB">
        <authorList>
            <consortium name="RefSeq"/>
        </authorList>
    </citation>
    <scope>IDENTIFICATION</scope>
    <source>
        <tissue evidence="3">Gonads</tissue>
    </source>
</reference>
<dbReference type="KEGG" id="soy:115878431"/>
<dbReference type="RefSeq" id="XP_030750800.1">
    <property type="nucleotide sequence ID" value="XM_030894940.1"/>
</dbReference>
<dbReference type="InterPro" id="IPR036846">
    <property type="entry name" value="GM2-AP_sf"/>
</dbReference>
<gene>
    <name evidence="3" type="primary">LOC115878431</name>
</gene>
<sequence>MLRFIDIEFISAERKVKQSYRIYQLVDGCPEAKGLKLPMQLKNVKIELKNNTYKIFFDVVINEDIPEDFKSEFQIMKCKDKGSLDSCEKYHKIPIPYTCKLLNANGPWLSYVQAMKPPLECPLKKGAYKLSQGISADVQEMAKLHFVDGNFFRNSIMCFGQKSNKLIFCASNEIQLA</sequence>
<dbReference type="AlphaFoldDB" id="A0A6J2XIQ7"/>
<name>A0A6J2XIQ7_SITOR</name>
<dbReference type="Gene3D" id="2.70.220.10">
    <property type="entry name" value="Ganglioside GM2 activator"/>
    <property type="match status" value="1"/>
</dbReference>
<evidence type="ECO:0000313" key="3">
    <source>
        <dbReference type="RefSeq" id="XP_030750800.1"/>
    </source>
</evidence>
<keyword evidence="1" id="KW-0732">Signal</keyword>